<feature type="compositionally biased region" description="Basic and acidic residues" evidence="1">
    <location>
        <begin position="1"/>
        <end position="11"/>
    </location>
</feature>
<proteinExistence type="predicted"/>
<sequence length="108" mass="12155">MVTSLQEKKAEPQVVTDNLRDTKEQQLSAKNSTLKELEEKMKGQSDYEEVNKELSILKSMEGVASEGSGSQDTSKALEYFCWRRTAHCNLKMQLCASPTVTSVIPFQH</sequence>
<comment type="caution">
    <text evidence="2">The sequence shown here is derived from an EMBL/GenBank/DDBJ whole genome shotgun (WGS) entry which is preliminary data.</text>
</comment>
<gene>
    <name evidence="2" type="ORF">scyTo_0013804</name>
</gene>
<dbReference type="OrthoDB" id="10257567at2759"/>
<organism evidence="2 3">
    <name type="scientific">Scyliorhinus torazame</name>
    <name type="common">Cloudy catshark</name>
    <name type="synonym">Catulus torazame</name>
    <dbReference type="NCBI Taxonomy" id="75743"/>
    <lineage>
        <taxon>Eukaryota</taxon>
        <taxon>Metazoa</taxon>
        <taxon>Chordata</taxon>
        <taxon>Craniata</taxon>
        <taxon>Vertebrata</taxon>
        <taxon>Chondrichthyes</taxon>
        <taxon>Elasmobranchii</taxon>
        <taxon>Galeomorphii</taxon>
        <taxon>Galeoidea</taxon>
        <taxon>Carcharhiniformes</taxon>
        <taxon>Scyliorhinidae</taxon>
        <taxon>Scyliorhinus</taxon>
    </lineage>
</organism>
<keyword evidence="3" id="KW-1185">Reference proteome</keyword>
<evidence type="ECO:0000313" key="3">
    <source>
        <dbReference type="Proteomes" id="UP000288216"/>
    </source>
</evidence>
<evidence type="ECO:0000313" key="2">
    <source>
        <dbReference type="EMBL" id="GCB68254.1"/>
    </source>
</evidence>
<accession>A0A401P539</accession>
<feature type="region of interest" description="Disordered" evidence="1">
    <location>
        <begin position="1"/>
        <end position="25"/>
    </location>
</feature>
<dbReference type="Proteomes" id="UP000288216">
    <property type="component" value="Unassembled WGS sequence"/>
</dbReference>
<dbReference type="AlphaFoldDB" id="A0A401P539"/>
<protein>
    <submittedName>
        <fullName evidence="2">Uncharacterized protein</fullName>
    </submittedName>
</protein>
<dbReference type="EMBL" id="BFAA01007199">
    <property type="protein sequence ID" value="GCB68254.1"/>
    <property type="molecule type" value="Genomic_DNA"/>
</dbReference>
<reference evidence="2 3" key="1">
    <citation type="journal article" date="2018" name="Nat. Ecol. Evol.">
        <title>Shark genomes provide insights into elasmobranch evolution and the origin of vertebrates.</title>
        <authorList>
            <person name="Hara Y"/>
            <person name="Yamaguchi K"/>
            <person name="Onimaru K"/>
            <person name="Kadota M"/>
            <person name="Koyanagi M"/>
            <person name="Keeley SD"/>
            <person name="Tatsumi K"/>
            <person name="Tanaka K"/>
            <person name="Motone F"/>
            <person name="Kageyama Y"/>
            <person name="Nozu R"/>
            <person name="Adachi N"/>
            <person name="Nishimura O"/>
            <person name="Nakagawa R"/>
            <person name="Tanegashima C"/>
            <person name="Kiyatake I"/>
            <person name="Matsumoto R"/>
            <person name="Murakumo K"/>
            <person name="Nishida K"/>
            <person name="Terakita A"/>
            <person name="Kuratani S"/>
            <person name="Sato K"/>
            <person name="Hyodo S Kuraku.S."/>
        </authorList>
    </citation>
    <scope>NUCLEOTIDE SEQUENCE [LARGE SCALE GENOMIC DNA]</scope>
</reference>
<name>A0A401P539_SCYTO</name>
<evidence type="ECO:0000256" key="1">
    <source>
        <dbReference type="SAM" id="MobiDB-lite"/>
    </source>
</evidence>